<dbReference type="SUPFAM" id="SSF55785">
    <property type="entry name" value="PYP-like sensor domain (PAS domain)"/>
    <property type="match status" value="1"/>
</dbReference>
<evidence type="ECO:0000256" key="4">
    <source>
        <dbReference type="ARBA" id="ARBA00022679"/>
    </source>
</evidence>
<keyword evidence="6" id="KW-0902">Two-component regulatory system</keyword>
<keyword evidence="7" id="KW-0812">Transmembrane</keyword>
<dbReference type="Gene3D" id="1.10.287.130">
    <property type="match status" value="1"/>
</dbReference>
<dbReference type="InterPro" id="IPR035965">
    <property type="entry name" value="PAS-like_dom_sf"/>
</dbReference>
<feature type="transmembrane region" description="Helical" evidence="7">
    <location>
        <begin position="64"/>
        <end position="81"/>
    </location>
</feature>
<dbReference type="SMART" id="SM00388">
    <property type="entry name" value="HisKA"/>
    <property type="match status" value="1"/>
</dbReference>
<keyword evidence="4" id="KW-0808">Transferase</keyword>
<feature type="transmembrane region" description="Helical" evidence="7">
    <location>
        <begin position="195"/>
        <end position="219"/>
    </location>
</feature>
<dbReference type="InterPro" id="IPR005467">
    <property type="entry name" value="His_kinase_dom"/>
</dbReference>
<evidence type="ECO:0000313" key="11">
    <source>
        <dbReference type="Proteomes" id="UP001230156"/>
    </source>
</evidence>
<dbReference type="PROSITE" id="PS50112">
    <property type="entry name" value="PAS"/>
    <property type="match status" value="1"/>
</dbReference>
<feature type="transmembrane region" description="Helical" evidence="7">
    <location>
        <begin position="101"/>
        <end position="121"/>
    </location>
</feature>
<dbReference type="InterPro" id="IPR003661">
    <property type="entry name" value="HisK_dim/P_dom"/>
</dbReference>
<dbReference type="SMART" id="SM00387">
    <property type="entry name" value="HATPase_c"/>
    <property type="match status" value="1"/>
</dbReference>
<evidence type="ECO:0000256" key="2">
    <source>
        <dbReference type="ARBA" id="ARBA00012438"/>
    </source>
</evidence>
<dbReference type="InterPro" id="IPR000014">
    <property type="entry name" value="PAS"/>
</dbReference>
<dbReference type="PROSITE" id="PS50109">
    <property type="entry name" value="HIS_KIN"/>
    <property type="match status" value="1"/>
</dbReference>
<evidence type="ECO:0000259" key="8">
    <source>
        <dbReference type="PROSITE" id="PS50109"/>
    </source>
</evidence>
<evidence type="ECO:0000256" key="5">
    <source>
        <dbReference type="ARBA" id="ARBA00022777"/>
    </source>
</evidence>
<dbReference type="Gene3D" id="3.30.565.10">
    <property type="entry name" value="Histidine kinase-like ATPase, C-terminal domain"/>
    <property type="match status" value="1"/>
</dbReference>
<dbReference type="CDD" id="cd16922">
    <property type="entry name" value="HATPase_EvgS-ArcB-TorS-like"/>
    <property type="match status" value="1"/>
</dbReference>
<dbReference type="SUPFAM" id="SSF47384">
    <property type="entry name" value="Homodimeric domain of signal transducing histidine kinase"/>
    <property type="match status" value="1"/>
</dbReference>
<comment type="caution">
    <text evidence="10">The sequence shown here is derived from an EMBL/GenBank/DDBJ whole genome shotgun (WGS) entry which is preliminary data.</text>
</comment>
<keyword evidence="7" id="KW-0472">Membrane</keyword>
<dbReference type="EC" id="2.7.13.3" evidence="2"/>
<dbReference type="PANTHER" id="PTHR43711">
    <property type="entry name" value="TWO-COMPONENT HISTIDINE KINASE"/>
    <property type="match status" value="1"/>
</dbReference>
<dbReference type="EMBL" id="JAUYVI010000005">
    <property type="protein sequence ID" value="MDQ7249189.1"/>
    <property type="molecule type" value="Genomic_DNA"/>
</dbReference>
<feature type="transmembrane region" description="Helical" evidence="7">
    <location>
        <begin position="168"/>
        <end position="188"/>
    </location>
</feature>
<keyword evidence="7" id="KW-1133">Transmembrane helix</keyword>
<feature type="transmembrane region" description="Helical" evidence="7">
    <location>
        <begin position="269"/>
        <end position="286"/>
    </location>
</feature>
<dbReference type="Pfam" id="PF13426">
    <property type="entry name" value="PAS_9"/>
    <property type="match status" value="1"/>
</dbReference>
<reference evidence="11" key="1">
    <citation type="submission" date="2023-08" db="EMBL/GenBank/DDBJ databases">
        <title>Rhodospirillaceae gen. nov., a novel taxon isolated from the Yangtze River Yuezi River estuary sludge.</title>
        <authorList>
            <person name="Ruan L."/>
        </authorList>
    </citation>
    <scope>NUCLEOTIDE SEQUENCE [LARGE SCALE GENOMIC DNA]</scope>
    <source>
        <strain evidence="11">R-7</strain>
    </source>
</reference>
<keyword evidence="5" id="KW-0418">Kinase</keyword>
<dbReference type="GO" id="GO:0005524">
    <property type="term" value="F:ATP binding"/>
    <property type="evidence" value="ECO:0007669"/>
    <property type="project" value="UniProtKB-KW"/>
</dbReference>
<evidence type="ECO:0000256" key="6">
    <source>
        <dbReference type="ARBA" id="ARBA00023012"/>
    </source>
</evidence>
<feature type="transmembrane region" description="Helical" evidence="7">
    <location>
        <begin position="231"/>
        <end position="248"/>
    </location>
</feature>
<dbReference type="Gene3D" id="3.30.450.20">
    <property type="entry name" value="PAS domain"/>
    <property type="match status" value="1"/>
</dbReference>
<proteinExistence type="predicted"/>
<evidence type="ECO:0000313" key="10">
    <source>
        <dbReference type="EMBL" id="MDQ7249189.1"/>
    </source>
</evidence>
<dbReference type="InterPro" id="IPR003594">
    <property type="entry name" value="HATPase_dom"/>
</dbReference>
<feature type="domain" description="PAS" evidence="9">
    <location>
        <begin position="340"/>
        <end position="393"/>
    </location>
</feature>
<protein>
    <recommendedName>
        <fullName evidence="2">histidine kinase</fullName>
        <ecNumber evidence="2">2.7.13.3</ecNumber>
    </recommendedName>
</protein>
<feature type="domain" description="Histidine kinase" evidence="8">
    <location>
        <begin position="486"/>
        <end position="706"/>
    </location>
</feature>
<dbReference type="Proteomes" id="UP001230156">
    <property type="component" value="Unassembled WGS sequence"/>
</dbReference>
<dbReference type="InterPro" id="IPR004358">
    <property type="entry name" value="Sig_transdc_His_kin-like_C"/>
</dbReference>
<name>A0ABU0YN96_9PROT</name>
<gene>
    <name evidence="10" type="ORF">Q8A70_15990</name>
</gene>
<feature type="transmembrane region" description="Helical" evidence="7">
    <location>
        <begin position="6"/>
        <end position="28"/>
    </location>
</feature>
<dbReference type="Pfam" id="PF02518">
    <property type="entry name" value="HATPase_c"/>
    <property type="match status" value="1"/>
</dbReference>
<evidence type="ECO:0000256" key="7">
    <source>
        <dbReference type="SAM" id="Phobius"/>
    </source>
</evidence>
<sequence>MLRVLNAPLAWLAWLYALGVAIAIPYMLEMGAERALWWDGVDTVAATLAGLQWLRIARTNRDQVWAAAAAITAGLAVWWLSELAWFTAEIRGEDWAKFPSPISFGFFLFLPLLGIGLVLYIQRAVKQWFSIPLLCDLGVVTATLLVVIGFPVNDALPPMESSIRVAGIVYPVLCGLLMVFSLYCLLAFGWGARRWILILLLLGIGSIIGADFIFTLGTLDPAFDLGSLLDPAWSTGFMLISLAAFEHPRLVERQAAPTLEAIGKRVRRLRQLLPAFALIAIAVTLIEDIGDFSLGEGLGLLLPAVLLLAISSAGTAFWNRRQLLDSWDRHAAAEQALRHSEARFGAVLEFSPDPMLVIDDLRRICVAGKGVESVFGYRCNDLLGRSIDLLSRDLETALPAGRMLQLIAAHDAGSLACHRFNATGIRKCGELLPLEGLIFPLDGGRERLFAVVLRDVTERLTVEQELRTAKETAELADRAKSEFLANMSHELRTPLNAIIGFAEIIEAQAFGPGDSRYPGYARDIRTSGEHLLGILKDILDLSRIETGTVTLRESEVFVPKLVDECLSMIDARARESGVTIGTDLPAQLPGLFADALKLKQVLINLLSNAVKFTPRGGSVIVEVRHQPGQELVLSVSDTGIGMRAEDIPLALSPFGQVAGAFSRNHDGIGLGLAIARHLTELHQGRLEIESQVGSGTTVRIHLPRERLTELRQTLRLVATKAAGSRA</sequence>
<feature type="transmembrane region" description="Helical" evidence="7">
    <location>
        <begin position="298"/>
        <end position="319"/>
    </location>
</feature>
<dbReference type="PANTHER" id="PTHR43711:SF31">
    <property type="entry name" value="HISTIDINE KINASE"/>
    <property type="match status" value="1"/>
</dbReference>
<evidence type="ECO:0000256" key="1">
    <source>
        <dbReference type="ARBA" id="ARBA00000085"/>
    </source>
</evidence>
<dbReference type="PRINTS" id="PR00344">
    <property type="entry name" value="BCTRLSENSOR"/>
</dbReference>
<dbReference type="CDD" id="cd00082">
    <property type="entry name" value="HisKA"/>
    <property type="match status" value="1"/>
</dbReference>
<dbReference type="InterPro" id="IPR036097">
    <property type="entry name" value="HisK_dim/P_sf"/>
</dbReference>
<organism evidence="10 11">
    <name type="scientific">Dongia sedimenti</name>
    <dbReference type="NCBI Taxonomy" id="3064282"/>
    <lineage>
        <taxon>Bacteria</taxon>
        <taxon>Pseudomonadati</taxon>
        <taxon>Pseudomonadota</taxon>
        <taxon>Alphaproteobacteria</taxon>
        <taxon>Rhodospirillales</taxon>
        <taxon>Dongiaceae</taxon>
        <taxon>Dongia</taxon>
    </lineage>
</organism>
<feature type="transmembrane region" description="Helical" evidence="7">
    <location>
        <begin position="128"/>
        <end position="148"/>
    </location>
</feature>
<evidence type="ECO:0000256" key="3">
    <source>
        <dbReference type="ARBA" id="ARBA00022553"/>
    </source>
</evidence>
<dbReference type="InterPro" id="IPR050736">
    <property type="entry name" value="Sensor_HK_Regulatory"/>
</dbReference>
<keyword evidence="10" id="KW-0547">Nucleotide-binding</keyword>
<dbReference type="InterPro" id="IPR036890">
    <property type="entry name" value="HATPase_C_sf"/>
</dbReference>
<comment type="catalytic activity">
    <reaction evidence="1">
        <text>ATP + protein L-histidine = ADP + protein N-phospho-L-histidine.</text>
        <dbReference type="EC" id="2.7.13.3"/>
    </reaction>
</comment>
<dbReference type="Pfam" id="PF00512">
    <property type="entry name" value="HisKA"/>
    <property type="match status" value="1"/>
</dbReference>
<keyword evidence="11" id="KW-1185">Reference proteome</keyword>
<keyword evidence="3" id="KW-0597">Phosphoprotein</keyword>
<evidence type="ECO:0000259" key="9">
    <source>
        <dbReference type="PROSITE" id="PS50112"/>
    </source>
</evidence>
<dbReference type="NCBIfam" id="TIGR00229">
    <property type="entry name" value="sensory_box"/>
    <property type="match status" value="1"/>
</dbReference>
<keyword evidence="10" id="KW-0067">ATP-binding</keyword>
<dbReference type="RefSeq" id="WP_379956903.1">
    <property type="nucleotide sequence ID" value="NZ_JAUYVI010000005.1"/>
</dbReference>
<dbReference type="SUPFAM" id="SSF55874">
    <property type="entry name" value="ATPase domain of HSP90 chaperone/DNA topoisomerase II/histidine kinase"/>
    <property type="match status" value="1"/>
</dbReference>
<accession>A0ABU0YN96</accession>